<dbReference type="InterPro" id="IPR035985">
    <property type="entry name" value="Ubiquitin-activating_enz"/>
</dbReference>
<dbReference type="RefSeq" id="WP_126632111.1">
    <property type="nucleotide sequence ID" value="NZ_BIFT01000003.1"/>
</dbReference>
<dbReference type="OrthoDB" id="9804286at2"/>
<evidence type="ECO:0000313" key="3">
    <source>
        <dbReference type="Proteomes" id="UP000287171"/>
    </source>
</evidence>
<organism evidence="2 3">
    <name type="scientific">Dictyobacter alpinus</name>
    <dbReference type="NCBI Taxonomy" id="2014873"/>
    <lineage>
        <taxon>Bacteria</taxon>
        <taxon>Bacillati</taxon>
        <taxon>Chloroflexota</taxon>
        <taxon>Ktedonobacteria</taxon>
        <taxon>Ktedonobacterales</taxon>
        <taxon>Dictyobacteraceae</taxon>
        <taxon>Dictyobacter</taxon>
    </lineage>
</organism>
<sequence>MNEAEIDLSFMRARPVFTFQSQHIALILVGTGGTGSYLSRHVARLAWILQAQYGKRVSLIFVDHDVVEPANVARQDFCQQEIGLPKARVLALRYTAAFGVEITTFVEPFQPDMIKRIHSHWGALTVVVGAVDNARARQSISEVLRENTQEVPKVWWLDCGNSLDAGQILMGSTNNREDLADAFKLPGYCRKLPSPSIQHPELLVPLPEEINTHPLSCAQLLAANAQSLMVNQQVAGYAAQMLYELLITQKLKRTATYFDQPSGTATSKYTTPETVGAIIGKRADFFCTPPTEKAQRVPTAS</sequence>
<name>A0A402BLA5_9CHLR</name>
<proteinExistence type="predicted"/>
<reference evidence="3" key="1">
    <citation type="submission" date="2018-12" db="EMBL/GenBank/DDBJ databases">
        <title>Tengunoibacter tsumagoiensis gen. nov., sp. nov., Dictyobacter kobayashii sp. nov., D. alpinus sp. nov., and D. joshuensis sp. nov. and description of Dictyobacteraceae fam. nov. within the order Ktedonobacterales isolated from Tengu-no-mugimeshi.</title>
        <authorList>
            <person name="Wang C.M."/>
            <person name="Zheng Y."/>
            <person name="Sakai Y."/>
            <person name="Toyoda A."/>
            <person name="Minakuchi Y."/>
            <person name="Abe K."/>
            <person name="Yokota A."/>
            <person name="Yabe S."/>
        </authorList>
    </citation>
    <scope>NUCLEOTIDE SEQUENCE [LARGE SCALE GENOMIC DNA]</scope>
    <source>
        <strain evidence="3">Uno16</strain>
    </source>
</reference>
<gene>
    <name evidence="2" type="ORF">KDA_75960</name>
</gene>
<feature type="domain" description="THIF-type NAD/FAD binding fold" evidence="1">
    <location>
        <begin position="26"/>
        <end position="145"/>
    </location>
</feature>
<accession>A0A402BLA5</accession>
<dbReference type="Gene3D" id="3.40.50.720">
    <property type="entry name" value="NAD(P)-binding Rossmann-like Domain"/>
    <property type="match status" value="1"/>
</dbReference>
<dbReference type="SUPFAM" id="SSF69572">
    <property type="entry name" value="Activating enzymes of the ubiquitin-like proteins"/>
    <property type="match status" value="1"/>
</dbReference>
<dbReference type="InterPro" id="IPR000594">
    <property type="entry name" value="ThiF_NAD_FAD-bd"/>
</dbReference>
<protein>
    <recommendedName>
        <fullName evidence="1">THIF-type NAD/FAD binding fold domain-containing protein</fullName>
    </recommendedName>
</protein>
<evidence type="ECO:0000313" key="2">
    <source>
        <dbReference type="EMBL" id="GCE32112.1"/>
    </source>
</evidence>
<comment type="caution">
    <text evidence="2">The sequence shown here is derived from an EMBL/GenBank/DDBJ whole genome shotgun (WGS) entry which is preliminary data.</text>
</comment>
<dbReference type="CDD" id="cd01483">
    <property type="entry name" value="E1_enzyme_family"/>
    <property type="match status" value="1"/>
</dbReference>
<dbReference type="Proteomes" id="UP000287171">
    <property type="component" value="Unassembled WGS sequence"/>
</dbReference>
<dbReference type="AlphaFoldDB" id="A0A402BLA5"/>
<dbReference type="EMBL" id="BIFT01000003">
    <property type="protein sequence ID" value="GCE32112.1"/>
    <property type="molecule type" value="Genomic_DNA"/>
</dbReference>
<keyword evidence="3" id="KW-1185">Reference proteome</keyword>
<dbReference type="Pfam" id="PF00899">
    <property type="entry name" value="ThiF"/>
    <property type="match status" value="1"/>
</dbReference>
<dbReference type="GO" id="GO:0008641">
    <property type="term" value="F:ubiquitin-like modifier activating enzyme activity"/>
    <property type="evidence" value="ECO:0007669"/>
    <property type="project" value="InterPro"/>
</dbReference>
<evidence type="ECO:0000259" key="1">
    <source>
        <dbReference type="Pfam" id="PF00899"/>
    </source>
</evidence>